<evidence type="ECO:0000313" key="1">
    <source>
        <dbReference type="EMBL" id="JAD52305.1"/>
    </source>
</evidence>
<reference evidence="1" key="1">
    <citation type="submission" date="2014-09" db="EMBL/GenBank/DDBJ databases">
        <authorList>
            <person name="Magalhaes I.L.F."/>
            <person name="Oliveira U."/>
            <person name="Santos F.R."/>
            <person name="Vidigal T.H.D.A."/>
            <person name="Brescovit A.D."/>
            <person name="Santos A.J."/>
        </authorList>
    </citation>
    <scope>NUCLEOTIDE SEQUENCE</scope>
    <source>
        <tissue evidence="1">Shoot tissue taken approximately 20 cm above the soil surface</tissue>
    </source>
</reference>
<protein>
    <submittedName>
        <fullName evidence="1">Uncharacterized protein</fullName>
    </submittedName>
</protein>
<accession>A0A0A9ATQ4</accession>
<dbReference type="AlphaFoldDB" id="A0A0A9ATQ4"/>
<organism evidence="1">
    <name type="scientific">Arundo donax</name>
    <name type="common">Giant reed</name>
    <name type="synonym">Donax arundinaceus</name>
    <dbReference type="NCBI Taxonomy" id="35708"/>
    <lineage>
        <taxon>Eukaryota</taxon>
        <taxon>Viridiplantae</taxon>
        <taxon>Streptophyta</taxon>
        <taxon>Embryophyta</taxon>
        <taxon>Tracheophyta</taxon>
        <taxon>Spermatophyta</taxon>
        <taxon>Magnoliopsida</taxon>
        <taxon>Liliopsida</taxon>
        <taxon>Poales</taxon>
        <taxon>Poaceae</taxon>
        <taxon>PACMAD clade</taxon>
        <taxon>Arundinoideae</taxon>
        <taxon>Arundineae</taxon>
        <taxon>Arundo</taxon>
    </lineage>
</organism>
<dbReference type="EMBL" id="GBRH01245590">
    <property type="protein sequence ID" value="JAD52305.1"/>
    <property type="molecule type" value="Transcribed_RNA"/>
</dbReference>
<name>A0A0A9ATQ4_ARUDO</name>
<sequence>MQDYSIPSPIQLCSYLFAAKALLLL</sequence>
<proteinExistence type="predicted"/>
<reference evidence="1" key="2">
    <citation type="journal article" date="2015" name="Data Brief">
        <title>Shoot transcriptome of the giant reed, Arundo donax.</title>
        <authorList>
            <person name="Barrero R.A."/>
            <person name="Guerrero F.D."/>
            <person name="Moolhuijzen P."/>
            <person name="Goolsby J.A."/>
            <person name="Tidwell J."/>
            <person name="Bellgard S.E."/>
            <person name="Bellgard M.I."/>
        </authorList>
    </citation>
    <scope>NUCLEOTIDE SEQUENCE</scope>
    <source>
        <tissue evidence="1">Shoot tissue taken approximately 20 cm above the soil surface</tissue>
    </source>
</reference>